<reference evidence="1" key="2">
    <citation type="journal article" date="2015" name="Data Brief">
        <title>Shoot transcriptome of the giant reed, Arundo donax.</title>
        <authorList>
            <person name="Barrero R.A."/>
            <person name="Guerrero F.D."/>
            <person name="Moolhuijzen P."/>
            <person name="Goolsby J.A."/>
            <person name="Tidwell J."/>
            <person name="Bellgard S.E."/>
            <person name="Bellgard M.I."/>
        </authorList>
    </citation>
    <scope>NUCLEOTIDE SEQUENCE</scope>
    <source>
        <tissue evidence="1">Shoot tissue taken approximately 20 cm above the soil surface</tissue>
    </source>
</reference>
<accession>A0A0A9HIV0</accession>
<dbReference type="EMBL" id="GBRH01160821">
    <property type="protein sequence ID" value="JAE37075.1"/>
    <property type="molecule type" value="Transcribed_RNA"/>
</dbReference>
<evidence type="ECO:0000313" key="1">
    <source>
        <dbReference type="EMBL" id="JAE37075.1"/>
    </source>
</evidence>
<sequence length="21" mass="2509">MLVYRKVWSSMVLVILSSFSY</sequence>
<reference evidence="1" key="1">
    <citation type="submission" date="2014-09" db="EMBL/GenBank/DDBJ databases">
        <authorList>
            <person name="Magalhaes I.L.F."/>
            <person name="Oliveira U."/>
            <person name="Santos F.R."/>
            <person name="Vidigal T.H.D.A."/>
            <person name="Brescovit A.D."/>
            <person name="Santos A.J."/>
        </authorList>
    </citation>
    <scope>NUCLEOTIDE SEQUENCE</scope>
    <source>
        <tissue evidence="1">Shoot tissue taken approximately 20 cm above the soil surface</tissue>
    </source>
</reference>
<protein>
    <submittedName>
        <fullName evidence="1">Uncharacterized protein</fullName>
    </submittedName>
</protein>
<name>A0A0A9HIV0_ARUDO</name>
<dbReference type="AlphaFoldDB" id="A0A0A9HIV0"/>
<organism evidence="1">
    <name type="scientific">Arundo donax</name>
    <name type="common">Giant reed</name>
    <name type="synonym">Donax arundinaceus</name>
    <dbReference type="NCBI Taxonomy" id="35708"/>
    <lineage>
        <taxon>Eukaryota</taxon>
        <taxon>Viridiplantae</taxon>
        <taxon>Streptophyta</taxon>
        <taxon>Embryophyta</taxon>
        <taxon>Tracheophyta</taxon>
        <taxon>Spermatophyta</taxon>
        <taxon>Magnoliopsida</taxon>
        <taxon>Liliopsida</taxon>
        <taxon>Poales</taxon>
        <taxon>Poaceae</taxon>
        <taxon>PACMAD clade</taxon>
        <taxon>Arundinoideae</taxon>
        <taxon>Arundineae</taxon>
        <taxon>Arundo</taxon>
    </lineage>
</organism>
<proteinExistence type="predicted"/>